<evidence type="ECO:0008006" key="4">
    <source>
        <dbReference type="Google" id="ProtNLM"/>
    </source>
</evidence>
<keyword evidence="3" id="KW-1185">Reference proteome</keyword>
<keyword evidence="1" id="KW-0812">Transmembrane</keyword>
<organism evidence="2 3">
    <name type="scientific">Piscinibacter gummiphilus</name>
    <dbReference type="NCBI Taxonomy" id="946333"/>
    <lineage>
        <taxon>Bacteria</taxon>
        <taxon>Pseudomonadati</taxon>
        <taxon>Pseudomonadota</taxon>
        <taxon>Betaproteobacteria</taxon>
        <taxon>Burkholderiales</taxon>
        <taxon>Sphaerotilaceae</taxon>
        <taxon>Piscinibacter</taxon>
    </lineage>
</organism>
<dbReference type="PROSITE" id="PS51257">
    <property type="entry name" value="PROKAR_LIPOPROTEIN"/>
    <property type="match status" value="1"/>
</dbReference>
<dbReference type="EMBL" id="CP136336">
    <property type="protein sequence ID" value="WOB08367.1"/>
    <property type="molecule type" value="Genomic_DNA"/>
</dbReference>
<sequence length="199" mass="21702">MFMRPSLRAVFVVLLSVGLLTGLSACGKRKAEAAVVATFNAPAKDVAQLAAAVAKGSPTMSDWYAGPFEVKPEGGAHLVRWTFIGDVPRAGPVEIRAFGQLESETPSGKGPGLVRCKVEKAEATPGPASFSCDSNRFRTEDPKKMHLALVLEKLSGFTLARMQIEVMTVPVETSAWDWFISMPLLGLVMLALWWFFFRR</sequence>
<proteinExistence type="predicted"/>
<reference evidence="2 3" key="1">
    <citation type="submission" date="2023-10" db="EMBL/GenBank/DDBJ databases">
        <title>Bacteria for the degradation of biodegradable plastic PBAT(Polybutylene adipate terephthalate).</title>
        <authorList>
            <person name="Weon H.-Y."/>
            <person name="Yeon J."/>
        </authorList>
    </citation>
    <scope>NUCLEOTIDE SEQUENCE [LARGE SCALE GENOMIC DNA]</scope>
    <source>
        <strain evidence="2 3">SBD 7-3</strain>
    </source>
</reference>
<name>A0ABZ0CZF6_9BURK</name>
<keyword evidence="1" id="KW-1133">Transmembrane helix</keyword>
<protein>
    <recommendedName>
        <fullName evidence="4">Lipoprotein</fullName>
    </recommendedName>
</protein>
<dbReference type="Proteomes" id="UP001303946">
    <property type="component" value="Chromosome"/>
</dbReference>
<evidence type="ECO:0000313" key="3">
    <source>
        <dbReference type="Proteomes" id="UP001303946"/>
    </source>
</evidence>
<dbReference type="RefSeq" id="WP_316701105.1">
    <property type="nucleotide sequence ID" value="NZ_CP136336.1"/>
</dbReference>
<gene>
    <name evidence="2" type="ORF">RXV79_26140</name>
</gene>
<feature type="transmembrane region" description="Helical" evidence="1">
    <location>
        <begin position="178"/>
        <end position="197"/>
    </location>
</feature>
<accession>A0ABZ0CZF6</accession>
<keyword evidence="1" id="KW-0472">Membrane</keyword>
<evidence type="ECO:0000313" key="2">
    <source>
        <dbReference type="EMBL" id="WOB08367.1"/>
    </source>
</evidence>
<evidence type="ECO:0000256" key="1">
    <source>
        <dbReference type="SAM" id="Phobius"/>
    </source>
</evidence>